<evidence type="ECO:0000256" key="6">
    <source>
        <dbReference type="ARBA" id="ARBA00022664"/>
    </source>
</evidence>
<dbReference type="OrthoDB" id="259935at2759"/>
<evidence type="ECO:0000256" key="8">
    <source>
        <dbReference type="ARBA" id="ARBA00022771"/>
    </source>
</evidence>
<dbReference type="GO" id="GO:0050660">
    <property type="term" value="F:flavin adenine dinucleotide binding"/>
    <property type="evidence" value="ECO:0007669"/>
    <property type="project" value="UniProtKB-UniRule"/>
</dbReference>
<dbReference type="PROSITE" id="PS01136">
    <property type="entry name" value="UPF0034"/>
    <property type="match status" value="1"/>
</dbReference>
<comment type="cofactor">
    <cofactor evidence="1 17">
        <name>FMN</name>
        <dbReference type="ChEBI" id="CHEBI:58210"/>
    </cofactor>
</comment>
<keyword evidence="9 17" id="KW-0521">NADP</keyword>
<organism evidence="20 21">
    <name type="scientific">Gymnopilus dilepis</name>
    <dbReference type="NCBI Taxonomy" id="231916"/>
    <lineage>
        <taxon>Eukaryota</taxon>
        <taxon>Fungi</taxon>
        <taxon>Dikarya</taxon>
        <taxon>Basidiomycota</taxon>
        <taxon>Agaricomycotina</taxon>
        <taxon>Agaricomycetes</taxon>
        <taxon>Agaricomycetidae</taxon>
        <taxon>Agaricales</taxon>
        <taxon>Agaricineae</taxon>
        <taxon>Hymenogastraceae</taxon>
        <taxon>Gymnopilus</taxon>
    </lineage>
</organism>
<dbReference type="GO" id="GO:0102265">
    <property type="term" value="F:tRNA-dihydrouridine47 synthase activity"/>
    <property type="evidence" value="ECO:0007669"/>
    <property type="project" value="UniProtKB-EC"/>
</dbReference>
<dbReference type="GO" id="GO:0106414">
    <property type="term" value="F:mRNA dihydrouridine synthase activity"/>
    <property type="evidence" value="ECO:0007669"/>
    <property type="project" value="RHEA"/>
</dbReference>
<keyword evidence="6" id="KW-0507">mRNA processing</keyword>
<feature type="region of interest" description="Disordered" evidence="18">
    <location>
        <begin position="298"/>
        <end position="345"/>
    </location>
</feature>
<keyword evidence="11 17" id="KW-0520">NAD</keyword>
<evidence type="ECO:0000256" key="2">
    <source>
        <dbReference type="ARBA" id="ARBA00012376"/>
    </source>
</evidence>
<feature type="region of interest" description="Disordered" evidence="18">
    <location>
        <begin position="38"/>
        <end position="87"/>
    </location>
</feature>
<evidence type="ECO:0000256" key="3">
    <source>
        <dbReference type="ARBA" id="ARBA00022143"/>
    </source>
</evidence>
<protein>
    <recommendedName>
        <fullName evidence="3 17">tRNA-dihydrouridine(47) synthase [NAD(P)(+)]</fullName>
        <ecNumber evidence="2 17">1.3.1.89</ecNumber>
    </recommendedName>
    <alternativeName>
        <fullName evidence="17">tRNA-dihydrouridine synthase 3</fullName>
    </alternativeName>
</protein>
<accession>A0A409VMH0</accession>
<dbReference type="GO" id="GO:0006397">
    <property type="term" value="P:mRNA processing"/>
    <property type="evidence" value="ECO:0007669"/>
    <property type="project" value="UniProtKB-KW"/>
</dbReference>
<dbReference type="Pfam" id="PF25585">
    <property type="entry name" value="zf-CCCH_DUS3L"/>
    <property type="match status" value="1"/>
</dbReference>
<dbReference type="InParanoid" id="A0A409VMH0"/>
<keyword evidence="5 17" id="KW-0288">FMN</keyword>
<dbReference type="GO" id="GO:0003723">
    <property type="term" value="F:RNA binding"/>
    <property type="evidence" value="ECO:0007669"/>
    <property type="project" value="TreeGrafter"/>
</dbReference>
<evidence type="ECO:0000256" key="1">
    <source>
        <dbReference type="ARBA" id="ARBA00001917"/>
    </source>
</evidence>
<dbReference type="InterPro" id="IPR035587">
    <property type="entry name" value="DUS-like_FMN-bd"/>
</dbReference>
<evidence type="ECO:0000256" key="5">
    <source>
        <dbReference type="ARBA" id="ARBA00022643"/>
    </source>
</evidence>
<evidence type="ECO:0000259" key="19">
    <source>
        <dbReference type="PROSITE" id="PS50103"/>
    </source>
</evidence>
<dbReference type="FunCoup" id="A0A409VMH0">
    <property type="interactions" value="436"/>
</dbReference>
<keyword evidence="4 17" id="KW-0285">Flavoprotein</keyword>
<evidence type="ECO:0000313" key="21">
    <source>
        <dbReference type="Proteomes" id="UP000284706"/>
    </source>
</evidence>
<dbReference type="EMBL" id="NHYE01005612">
    <property type="protein sequence ID" value="PPQ67449.1"/>
    <property type="molecule type" value="Genomic_DNA"/>
</dbReference>
<evidence type="ECO:0000256" key="18">
    <source>
        <dbReference type="SAM" id="MobiDB-lite"/>
    </source>
</evidence>
<keyword evidence="16 17" id="KW-0862">Zinc</keyword>
<keyword evidence="21" id="KW-1185">Reference proteome</keyword>
<dbReference type="Pfam" id="PF01207">
    <property type="entry name" value="Dus"/>
    <property type="match status" value="1"/>
</dbReference>
<evidence type="ECO:0000256" key="9">
    <source>
        <dbReference type="ARBA" id="ARBA00022857"/>
    </source>
</evidence>
<name>A0A409VMH0_9AGAR</name>
<feature type="domain" description="C3H1-type" evidence="19">
    <location>
        <begin position="185"/>
        <end position="210"/>
    </location>
</feature>
<feature type="compositionally biased region" description="Basic and acidic residues" evidence="18">
    <location>
        <begin position="47"/>
        <end position="56"/>
    </location>
</feature>
<feature type="zinc finger region" description="C3H1-type" evidence="16">
    <location>
        <begin position="185"/>
        <end position="210"/>
    </location>
</feature>
<dbReference type="SUPFAM" id="SSF51395">
    <property type="entry name" value="FMN-linked oxidoreductases"/>
    <property type="match status" value="1"/>
</dbReference>
<keyword evidence="7 17" id="KW-0819">tRNA processing</keyword>
<evidence type="ECO:0000256" key="4">
    <source>
        <dbReference type="ARBA" id="ARBA00022630"/>
    </source>
</evidence>
<keyword evidence="8 16" id="KW-0863">Zinc-finger</keyword>
<sequence length="726" mass="79795">MSSETTPAPSATVPYPAGTAPVKAEYLISIKPKYVADDDAAEGTTTGDRKQNRDGRNSTVGEAGSNGRGGKTSKEQKKARQGQNKGRKFGKVRDELDLCWRIANGTVCEYGAELSRRFLSLLFAYANVKARCRFTHDVAGYLAAKAPDIHMPEVSQISEEPPFVPNLGSLRNPHPQYPSLDLNTVCPVFAETGECRYGFKCRFLGGHVKTSESGELSLVGDEDKKARAALTSHELNFVGPEVQKQLRSRKYPLPISDEYLRQLAQENGDAKPKPVPDSNSVIVAEPEQDMNDVEMAAPTSTPAAAPAPAPAAAEVDPQEKKTDADEIVEKRTGDAQASTSQVDSPDVPMRFQEKKRLHWTGKTYLAPLTTVGNLPFRRLCVDLGADITCGEMGLASSFLAGSKEEWSLVRRHPSEKIFGVQVAGNKPANLVPTAEVLAKELGSNIDFVDVNCGCPIDLVFKTGSGSALLDSVGKLGRILIGMNKALGDIPVTVKLRTGVKDGKNTAHKLMPRLATEWNASCITLHGRTRQQRYTRLADWDYIKHCVEAVREKEKEEDLPPVPIFGGGDCFSSQDYWHKVETTGVDGVMIGRGALIKPWIFTEVKERREWDISARERLDLIRKYAEYGLNHFGSDTTGVNATRRYLCEALSFQYRYIPIGILEHLPGRINDRAPAFRGRNDLETLLASPDSNDWVKISEMFLGPAPETWSFTPKHKSNAYGSEEGQG</sequence>
<evidence type="ECO:0000256" key="13">
    <source>
        <dbReference type="ARBA" id="ARBA00048342"/>
    </source>
</evidence>
<dbReference type="InterPro" id="IPR018517">
    <property type="entry name" value="tRNA_hU_synthase_CS"/>
</dbReference>
<evidence type="ECO:0000256" key="14">
    <source>
        <dbReference type="ARBA" id="ARBA00049447"/>
    </source>
</evidence>
<keyword evidence="10 17" id="KW-0560">Oxidoreductase</keyword>
<dbReference type="Gene3D" id="3.20.20.70">
    <property type="entry name" value="Aldolase class I"/>
    <property type="match status" value="1"/>
</dbReference>
<evidence type="ECO:0000256" key="10">
    <source>
        <dbReference type="ARBA" id="ARBA00023002"/>
    </source>
</evidence>
<evidence type="ECO:0000256" key="16">
    <source>
        <dbReference type="PROSITE-ProRule" id="PRU00723"/>
    </source>
</evidence>
<comment type="function">
    <text evidence="17">Catalyzes the synthesis of dihydrouridine, a modified base found in the D-loop of most tRNAs. Specifically modifies U47 in cytoplasmic tRNAs.</text>
</comment>
<gene>
    <name evidence="20" type="ORF">CVT26_007243</name>
</gene>
<comment type="caution">
    <text evidence="20">The sequence shown here is derived from an EMBL/GenBank/DDBJ whole genome shotgun (WGS) entry which is preliminary data.</text>
</comment>
<evidence type="ECO:0000256" key="17">
    <source>
        <dbReference type="RuleBase" id="RU291113"/>
    </source>
</evidence>
<evidence type="ECO:0000256" key="7">
    <source>
        <dbReference type="ARBA" id="ARBA00022694"/>
    </source>
</evidence>
<dbReference type="AlphaFoldDB" id="A0A409VMH0"/>
<feature type="compositionally biased region" description="Low complexity" evidence="18">
    <location>
        <begin position="298"/>
        <end position="313"/>
    </location>
</feature>
<dbReference type="Proteomes" id="UP000284706">
    <property type="component" value="Unassembled WGS sequence"/>
</dbReference>
<comment type="catalytic activity">
    <reaction evidence="14">
        <text>a 5,6-dihydrouridine in mRNA + NADP(+) = a uridine in mRNA + NADPH + H(+)</text>
        <dbReference type="Rhea" id="RHEA:69855"/>
        <dbReference type="Rhea" id="RHEA-COMP:14658"/>
        <dbReference type="Rhea" id="RHEA-COMP:17789"/>
        <dbReference type="ChEBI" id="CHEBI:15378"/>
        <dbReference type="ChEBI" id="CHEBI:57783"/>
        <dbReference type="ChEBI" id="CHEBI:58349"/>
        <dbReference type="ChEBI" id="CHEBI:65315"/>
        <dbReference type="ChEBI" id="CHEBI:74443"/>
    </reaction>
    <physiologicalReaction direction="right-to-left" evidence="14">
        <dbReference type="Rhea" id="RHEA:69857"/>
    </physiologicalReaction>
</comment>
<dbReference type="PROSITE" id="PS50103">
    <property type="entry name" value="ZF_C3H1"/>
    <property type="match status" value="1"/>
</dbReference>
<dbReference type="PANTHER" id="PTHR45846">
    <property type="entry name" value="TRNA-DIHYDROURIDINE(47) SYNTHASE [NAD(P)(+)]-LIKE"/>
    <property type="match status" value="1"/>
</dbReference>
<reference evidence="20 21" key="1">
    <citation type="journal article" date="2018" name="Evol. Lett.">
        <title>Horizontal gene cluster transfer increased hallucinogenic mushroom diversity.</title>
        <authorList>
            <person name="Reynolds H.T."/>
            <person name="Vijayakumar V."/>
            <person name="Gluck-Thaler E."/>
            <person name="Korotkin H.B."/>
            <person name="Matheny P.B."/>
            <person name="Slot J.C."/>
        </authorList>
    </citation>
    <scope>NUCLEOTIDE SEQUENCE [LARGE SCALE GENOMIC DNA]</scope>
    <source>
        <strain evidence="20 21">SRW20</strain>
    </source>
</reference>
<evidence type="ECO:0000256" key="11">
    <source>
        <dbReference type="ARBA" id="ARBA00023027"/>
    </source>
</evidence>
<comment type="catalytic activity">
    <reaction evidence="15">
        <text>5,6-dihydrouridine(47) in tRNA + NADP(+) = uridine(47) in tRNA + NADPH + H(+)</text>
        <dbReference type="Rhea" id="RHEA:53360"/>
        <dbReference type="Rhea" id="RHEA-COMP:13539"/>
        <dbReference type="Rhea" id="RHEA-COMP:13540"/>
        <dbReference type="ChEBI" id="CHEBI:15378"/>
        <dbReference type="ChEBI" id="CHEBI:57783"/>
        <dbReference type="ChEBI" id="CHEBI:58349"/>
        <dbReference type="ChEBI" id="CHEBI:65315"/>
        <dbReference type="ChEBI" id="CHEBI:74443"/>
        <dbReference type="EC" id="1.3.1.89"/>
    </reaction>
    <physiologicalReaction direction="right-to-left" evidence="15">
        <dbReference type="Rhea" id="RHEA:53362"/>
    </physiologicalReaction>
</comment>
<comment type="catalytic activity">
    <reaction evidence="12">
        <text>5,6-dihydrouridine(47) in tRNA + NAD(+) = uridine(47) in tRNA + NADH + H(+)</text>
        <dbReference type="Rhea" id="RHEA:53364"/>
        <dbReference type="Rhea" id="RHEA-COMP:13539"/>
        <dbReference type="Rhea" id="RHEA-COMP:13540"/>
        <dbReference type="ChEBI" id="CHEBI:15378"/>
        <dbReference type="ChEBI" id="CHEBI:57540"/>
        <dbReference type="ChEBI" id="CHEBI:57945"/>
        <dbReference type="ChEBI" id="CHEBI:65315"/>
        <dbReference type="ChEBI" id="CHEBI:74443"/>
        <dbReference type="EC" id="1.3.1.89"/>
    </reaction>
    <physiologicalReaction direction="right-to-left" evidence="12">
        <dbReference type="Rhea" id="RHEA:53366"/>
    </physiologicalReaction>
</comment>
<dbReference type="GO" id="GO:0008270">
    <property type="term" value="F:zinc ion binding"/>
    <property type="evidence" value="ECO:0007669"/>
    <property type="project" value="UniProtKB-KW"/>
</dbReference>
<comment type="similarity">
    <text evidence="17">Belongs to the dus family. Dus3 subfamily.</text>
</comment>
<proteinExistence type="inferred from homology"/>
<evidence type="ECO:0000256" key="12">
    <source>
        <dbReference type="ARBA" id="ARBA00048266"/>
    </source>
</evidence>
<feature type="compositionally biased region" description="Basic and acidic residues" evidence="18">
    <location>
        <begin position="317"/>
        <end position="333"/>
    </location>
</feature>
<keyword evidence="16 17" id="KW-0479">Metal-binding</keyword>
<dbReference type="InterPro" id="IPR000571">
    <property type="entry name" value="Znf_CCCH"/>
</dbReference>
<evidence type="ECO:0000313" key="20">
    <source>
        <dbReference type="EMBL" id="PPQ67449.1"/>
    </source>
</evidence>
<dbReference type="EC" id="1.3.1.89" evidence="2 17"/>
<dbReference type="CDD" id="cd02801">
    <property type="entry name" value="DUS_like_FMN"/>
    <property type="match status" value="1"/>
</dbReference>
<comment type="catalytic activity">
    <reaction evidence="13">
        <text>a 5,6-dihydrouridine in mRNA + NAD(+) = a uridine in mRNA + NADH + H(+)</text>
        <dbReference type="Rhea" id="RHEA:69851"/>
        <dbReference type="Rhea" id="RHEA-COMP:14658"/>
        <dbReference type="Rhea" id="RHEA-COMP:17789"/>
        <dbReference type="ChEBI" id="CHEBI:15378"/>
        <dbReference type="ChEBI" id="CHEBI:57540"/>
        <dbReference type="ChEBI" id="CHEBI:57945"/>
        <dbReference type="ChEBI" id="CHEBI:65315"/>
        <dbReference type="ChEBI" id="CHEBI:74443"/>
    </reaction>
    <physiologicalReaction direction="right-to-left" evidence="13">
        <dbReference type="Rhea" id="RHEA:69853"/>
    </physiologicalReaction>
</comment>
<dbReference type="STRING" id="231916.A0A409VMH0"/>
<dbReference type="PANTHER" id="PTHR45846:SF1">
    <property type="entry name" value="TRNA-DIHYDROURIDINE(47) SYNTHASE [NAD(P)(+)]-LIKE"/>
    <property type="match status" value="1"/>
</dbReference>
<evidence type="ECO:0000256" key="15">
    <source>
        <dbReference type="ARBA" id="ARBA00049513"/>
    </source>
</evidence>
<dbReference type="InterPro" id="IPR013785">
    <property type="entry name" value="Aldolase_TIM"/>
</dbReference>